<dbReference type="Proteomes" id="UP000824533">
    <property type="component" value="Linkage Group LG24"/>
</dbReference>
<sequence>MELSVIFQTLQKLGISHMFVYRTCVPNTHFQLNGRVCFCDYTGRWTEANCNTIIRRDSCLPGQIIWEDCSQCICQENGRLLCTNTTCVDEFSSSPHQTTQLRKGGHECTPFRSYYIDCHLCSCPASGLTKEARCVPDSSCLTQGPMSSDFRVSLRSACIPNVMYLFHCMSCMCSENGYFIISTCVDTCNRNKQNNLSCIPGTLYKSGCNICKCPNNSVPDGKLCTNIECKYESKKSLEILKNETRLCIAHKFTEPKCFYCECGEKGKIKEQACYELKCLNDSDIRYDLQHHSCSSGEYVPFCMECFCPYNGLTDERLCSKSCSFKNKLYILEKLLKENLKYPGAFIRKDNEENSCEPHSVFIDNGKYCICPDNGDAKSKLCTLAQDHKFPNPQMEQRKKDSVNHDIPCTPNTFVDFECNTCYCNRSGKIDIRWCTYDDCEAKRHMQRKIRAEKFISDPNKCTPGSISKRDCNFCICPDSRLIRERVCTKNKCRPDEQSKEFDEKLFCDAMEYYTVDCNVCYCPQDGLKNIEKCTKNVCEKNFLRSNLCESGELFANDCNICVCPPNGDKKGSMCTNHTCSDADTPWKKIFKLTQDLLDTNNLEQTTRNIYLCFPGEEFIVGCKVCVCPDMGLRAFAACTPLSCNSTQEAPTSDIEFDELNTDDYRRRSKVGEHCMKINLTDSTKKECTPGSTYIIRCRECICPFMGDINLFCRPLPKGVYCEQAFPYFNYLPQGRRVDKDNSTTITNSPKVEDYHKHTSHNCNKSGYVMDECFICECKARTVIEEHCFKNDDAKCAYAKPTFLDTAFVSDS</sequence>
<proteinExistence type="predicted"/>
<dbReference type="EMBL" id="CM034410">
    <property type="protein sequence ID" value="KAJ0171385.1"/>
    <property type="molecule type" value="Genomic_DNA"/>
</dbReference>
<organism evidence="1 2">
    <name type="scientific">Dendrolimus kikuchii</name>
    <dbReference type="NCBI Taxonomy" id="765133"/>
    <lineage>
        <taxon>Eukaryota</taxon>
        <taxon>Metazoa</taxon>
        <taxon>Ecdysozoa</taxon>
        <taxon>Arthropoda</taxon>
        <taxon>Hexapoda</taxon>
        <taxon>Insecta</taxon>
        <taxon>Pterygota</taxon>
        <taxon>Neoptera</taxon>
        <taxon>Endopterygota</taxon>
        <taxon>Lepidoptera</taxon>
        <taxon>Glossata</taxon>
        <taxon>Ditrysia</taxon>
        <taxon>Bombycoidea</taxon>
        <taxon>Lasiocampidae</taxon>
        <taxon>Dendrolimus</taxon>
    </lineage>
</organism>
<accession>A0ACC1CIM3</accession>
<protein>
    <submittedName>
        <fullName evidence="1">Uncharacterized protein</fullName>
    </submittedName>
</protein>
<name>A0ACC1CIM3_9NEOP</name>
<keyword evidence="2" id="KW-1185">Reference proteome</keyword>
<evidence type="ECO:0000313" key="2">
    <source>
        <dbReference type="Proteomes" id="UP000824533"/>
    </source>
</evidence>
<evidence type="ECO:0000313" key="1">
    <source>
        <dbReference type="EMBL" id="KAJ0171385.1"/>
    </source>
</evidence>
<comment type="caution">
    <text evidence="1">The sequence shown here is derived from an EMBL/GenBank/DDBJ whole genome shotgun (WGS) entry which is preliminary data.</text>
</comment>
<gene>
    <name evidence="1" type="ORF">K1T71_012935</name>
</gene>
<reference evidence="1 2" key="1">
    <citation type="journal article" date="2021" name="Front. Genet.">
        <title>Chromosome-Level Genome Assembly Reveals Significant Gene Expansion in the Toll and IMD Signaling Pathways of Dendrolimus kikuchii.</title>
        <authorList>
            <person name="Zhou J."/>
            <person name="Wu P."/>
            <person name="Xiong Z."/>
            <person name="Liu N."/>
            <person name="Zhao N."/>
            <person name="Ji M."/>
            <person name="Qiu Y."/>
            <person name="Yang B."/>
        </authorList>
    </citation>
    <scope>NUCLEOTIDE SEQUENCE [LARGE SCALE GENOMIC DNA]</scope>
    <source>
        <strain evidence="1">Ann1</strain>
    </source>
</reference>